<gene>
    <name evidence="4" type="ordered locus">Rpic_4559</name>
</gene>
<protein>
    <submittedName>
        <fullName evidence="4">Acyltransferase 3</fullName>
    </submittedName>
</protein>
<dbReference type="InterPro" id="IPR002656">
    <property type="entry name" value="Acyl_transf_3_dom"/>
</dbReference>
<dbReference type="PANTHER" id="PTHR23028">
    <property type="entry name" value="ACETYLTRANSFERASE"/>
    <property type="match status" value="1"/>
</dbReference>
<keyword evidence="4" id="KW-0808">Transferase</keyword>
<sequence length="395" mass="43231">MNRSSASLQSIQALRAFAALCVVVFHSGLALSHPGIPALAWLTTHVIKRGYVGVDMFFVISGFIIAWVAILGPKGPEPPGEFLIKRVFRMGPPYWLMSVLHSAWLNPVSTSALLTSLAFMPLANADAPYLGYPALYVGWSLNYEAFFYALCALGLLLFGRRALWLVALALFTTTIIVPFWHSGVVHRDPAALYTWASPVQAMAANPLVLEFLLGAGLAWLYAAHRQRLTPTIARGLAAIGVAAFIISVLAPIPKFDALGRGLPAGALLAGLVAMEHCGKLRVPRTAVWLGELSFALYLVHPSVIEATHRLAGVLPPEWIGAQLMLFAVNLALTLAIAMMLHRYVERPSIALGRRLVEWTRMRQHAWRARPGFQKPRRETARSGPFPRDASGRVRP</sequence>
<feature type="transmembrane region" description="Helical" evidence="2">
    <location>
        <begin position="163"/>
        <end position="181"/>
    </location>
</feature>
<feature type="transmembrane region" description="Helical" evidence="2">
    <location>
        <begin position="56"/>
        <end position="73"/>
    </location>
</feature>
<keyword evidence="2" id="KW-0472">Membrane</keyword>
<feature type="domain" description="Acyltransferase 3" evidence="3">
    <location>
        <begin position="9"/>
        <end position="337"/>
    </location>
</feature>
<organism evidence="4">
    <name type="scientific">Ralstonia pickettii (strain 12J)</name>
    <dbReference type="NCBI Taxonomy" id="402626"/>
    <lineage>
        <taxon>Bacteria</taxon>
        <taxon>Pseudomonadati</taxon>
        <taxon>Pseudomonadota</taxon>
        <taxon>Betaproteobacteria</taxon>
        <taxon>Burkholderiales</taxon>
        <taxon>Burkholderiaceae</taxon>
        <taxon>Ralstonia</taxon>
    </lineage>
</organism>
<dbReference type="GO" id="GO:0016020">
    <property type="term" value="C:membrane"/>
    <property type="evidence" value="ECO:0007669"/>
    <property type="project" value="TreeGrafter"/>
</dbReference>
<feature type="transmembrane region" description="Helical" evidence="2">
    <location>
        <begin position="201"/>
        <end position="223"/>
    </location>
</feature>
<dbReference type="STRING" id="402626.Rpic_4559"/>
<dbReference type="HOGENOM" id="CLU_005679_2_0_4"/>
<reference evidence="4" key="1">
    <citation type="submission" date="2008-05" db="EMBL/GenBank/DDBJ databases">
        <title>Complete sequence of chromosome2 of Ralstonia pickettii 12J.</title>
        <authorList>
            <consortium name="US DOE Joint Genome Institute"/>
            <person name="Lucas S."/>
            <person name="Copeland A."/>
            <person name="Lapidus A."/>
            <person name="Glavina del Rio T."/>
            <person name="Dalin E."/>
            <person name="Tice H."/>
            <person name="Bruce D."/>
            <person name="Goodwin L."/>
            <person name="Pitluck S."/>
            <person name="Meincke L."/>
            <person name="Brettin T."/>
            <person name="Detter J.C."/>
            <person name="Han C."/>
            <person name="Kuske C.R."/>
            <person name="Schmutz J."/>
            <person name="Larimer F."/>
            <person name="Land M."/>
            <person name="Hauser L."/>
            <person name="Kyrpides N."/>
            <person name="Mikhailova N."/>
            <person name="Marsh T."/>
            <person name="Richardson P."/>
        </authorList>
    </citation>
    <scope>NUCLEOTIDE SEQUENCE</scope>
    <source>
        <strain evidence="4">12J</strain>
    </source>
</reference>
<dbReference type="eggNOG" id="COG1835">
    <property type="taxonomic scope" value="Bacteria"/>
</dbReference>
<name>B2UJ98_RALPJ</name>
<evidence type="ECO:0000313" key="4">
    <source>
        <dbReference type="EMBL" id="ACD29649.1"/>
    </source>
</evidence>
<dbReference type="KEGG" id="rpi:Rpic_4559"/>
<dbReference type="InterPro" id="IPR050879">
    <property type="entry name" value="Acyltransferase_3"/>
</dbReference>
<evidence type="ECO:0000256" key="2">
    <source>
        <dbReference type="SAM" id="Phobius"/>
    </source>
</evidence>
<dbReference type="PANTHER" id="PTHR23028:SF131">
    <property type="entry name" value="BLR2367 PROTEIN"/>
    <property type="match status" value="1"/>
</dbReference>
<evidence type="ECO:0000259" key="3">
    <source>
        <dbReference type="Pfam" id="PF01757"/>
    </source>
</evidence>
<dbReference type="GO" id="GO:0016747">
    <property type="term" value="F:acyltransferase activity, transferring groups other than amino-acyl groups"/>
    <property type="evidence" value="ECO:0007669"/>
    <property type="project" value="InterPro"/>
</dbReference>
<accession>B2UJ98</accession>
<feature type="transmembrane region" description="Helical" evidence="2">
    <location>
        <begin position="324"/>
        <end position="344"/>
    </location>
</feature>
<dbReference type="AlphaFoldDB" id="B2UJ98"/>
<keyword evidence="2" id="KW-1133">Transmembrane helix</keyword>
<evidence type="ECO:0000256" key="1">
    <source>
        <dbReference type="SAM" id="MobiDB-lite"/>
    </source>
</evidence>
<dbReference type="Pfam" id="PF01757">
    <property type="entry name" value="Acyl_transf_3"/>
    <property type="match status" value="1"/>
</dbReference>
<keyword evidence="4" id="KW-0012">Acyltransferase</keyword>
<feature type="region of interest" description="Disordered" evidence="1">
    <location>
        <begin position="369"/>
        <end position="395"/>
    </location>
</feature>
<dbReference type="GO" id="GO:0000271">
    <property type="term" value="P:polysaccharide biosynthetic process"/>
    <property type="evidence" value="ECO:0007669"/>
    <property type="project" value="TreeGrafter"/>
</dbReference>
<dbReference type="EMBL" id="CP001069">
    <property type="protein sequence ID" value="ACD29649.1"/>
    <property type="molecule type" value="Genomic_DNA"/>
</dbReference>
<feature type="transmembrane region" description="Helical" evidence="2">
    <location>
        <begin position="94"/>
        <end position="119"/>
    </location>
</feature>
<feature type="transmembrane region" description="Helical" evidence="2">
    <location>
        <begin position="235"/>
        <end position="252"/>
    </location>
</feature>
<feature type="transmembrane region" description="Helical" evidence="2">
    <location>
        <begin position="139"/>
        <end position="158"/>
    </location>
</feature>
<dbReference type="PATRIC" id="fig|402626.5.peg.812"/>
<proteinExistence type="predicted"/>
<keyword evidence="2" id="KW-0812">Transmembrane</keyword>